<dbReference type="SMART" id="SM00851">
    <property type="entry name" value="MGS"/>
    <property type="match status" value="1"/>
</dbReference>
<proteinExistence type="predicted"/>
<dbReference type="PANTHER" id="PTHR11692:SF0">
    <property type="entry name" value="BIFUNCTIONAL PURINE BIOSYNTHESIS PROTEIN ATIC"/>
    <property type="match status" value="1"/>
</dbReference>
<accession>A0A0M0BS59</accession>
<evidence type="ECO:0000313" key="7">
    <source>
        <dbReference type="Proteomes" id="UP000037210"/>
    </source>
</evidence>
<organism evidence="6 7">
    <name type="scientific">miscellaneous Crenarchaeota group-15 archaeon DG-45</name>
    <dbReference type="NCBI Taxonomy" id="1685127"/>
    <lineage>
        <taxon>Archaea</taxon>
        <taxon>Candidatus Bathyarchaeota</taxon>
        <taxon>MCG-15</taxon>
    </lineage>
</organism>
<reference evidence="6 7" key="1">
    <citation type="submission" date="2015-06" db="EMBL/GenBank/DDBJ databases">
        <title>New insights into the roles of widespread benthic archaea in carbon and nitrogen cycling.</title>
        <authorList>
            <person name="Lazar C.S."/>
            <person name="Baker B.J."/>
            <person name="Seitz K.W."/>
            <person name="Hyde A.S."/>
            <person name="Dick G.J."/>
            <person name="Hinrichs K.-U."/>
            <person name="Teske A.P."/>
        </authorList>
    </citation>
    <scope>NUCLEOTIDE SEQUENCE [LARGE SCALE GENOMIC DNA]</scope>
    <source>
        <strain evidence="6">DG-45</strain>
    </source>
</reference>
<dbReference type="Gene3D" id="3.40.50.1380">
    <property type="entry name" value="Methylglyoxal synthase-like domain"/>
    <property type="match status" value="1"/>
</dbReference>
<sequence length="198" mass="21152">MIERALVSVSDKAGLESLVDALGKLGAEIVASSGTAAKIREMGYGNVKEVSEYTGHPESPGGLLKTLHPKIHGGLLLDRDDPAHRRYMERHGIKPFDLVVVNLSPFEAAAGRGAGLREAAENIDIGGPTMIRAAAKAALLHDQVAVVVDPSQYGEVVEALGEDGSIGRALRRRLAVEAFRRTAEYDAAICVYLERRDG</sequence>
<dbReference type="EMBL" id="LFWZ01000005">
    <property type="protein sequence ID" value="KON31428.1"/>
    <property type="molecule type" value="Genomic_DNA"/>
</dbReference>
<keyword evidence="3" id="KW-0378">Hydrolase</keyword>
<evidence type="ECO:0000256" key="4">
    <source>
        <dbReference type="ARBA" id="ARBA00023268"/>
    </source>
</evidence>
<dbReference type="GO" id="GO:0006189">
    <property type="term" value="P:'de novo' IMP biosynthetic process"/>
    <property type="evidence" value="ECO:0007669"/>
    <property type="project" value="TreeGrafter"/>
</dbReference>
<keyword evidence="2" id="KW-0658">Purine biosynthesis</keyword>
<name>A0A0M0BS59_9ARCH</name>
<evidence type="ECO:0000313" key="6">
    <source>
        <dbReference type="EMBL" id="KON31428.1"/>
    </source>
</evidence>
<dbReference type="PROSITE" id="PS51855">
    <property type="entry name" value="MGS"/>
    <property type="match status" value="1"/>
</dbReference>
<dbReference type="InterPro" id="IPR036914">
    <property type="entry name" value="MGS-like_dom_sf"/>
</dbReference>
<dbReference type="Pfam" id="PF02142">
    <property type="entry name" value="MGS"/>
    <property type="match status" value="1"/>
</dbReference>
<comment type="caution">
    <text evidence="6">The sequence shown here is derived from an EMBL/GenBank/DDBJ whole genome shotgun (WGS) entry which is preliminary data.</text>
</comment>
<keyword evidence="4" id="KW-0511">Multifunctional enzyme</keyword>
<protein>
    <recommendedName>
        <fullName evidence="5">MGS-like domain-containing protein</fullName>
    </recommendedName>
</protein>
<dbReference type="InterPro" id="IPR002695">
    <property type="entry name" value="PurH-like"/>
</dbReference>
<evidence type="ECO:0000256" key="2">
    <source>
        <dbReference type="ARBA" id="ARBA00022755"/>
    </source>
</evidence>
<dbReference type="AlphaFoldDB" id="A0A0M0BS59"/>
<evidence type="ECO:0000256" key="1">
    <source>
        <dbReference type="ARBA" id="ARBA00022679"/>
    </source>
</evidence>
<dbReference type="FunFam" id="3.40.50.1380:FF:000001">
    <property type="entry name" value="Bifunctional purine biosynthesis protein PurH"/>
    <property type="match status" value="1"/>
</dbReference>
<dbReference type="GO" id="GO:0005829">
    <property type="term" value="C:cytosol"/>
    <property type="evidence" value="ECO:0007669"/>
    <property type="project" value="TreeGrafter"/>
</dbReference>
<evidence type="ECO:0000259" key="5">
    <source>
        <dbReference type="PROSITE" id="PS51855"/>
    </source>
</evidence>
<feature type="domain" description="MGS-like" evidence="5">
    <location>
        <begin position="1"/>
        <end position="147"/>
    </location>
</feature>
<dbReference type="PANTHER" id="PTHR11692">
    <property type="entry name" value="BIFUNCTIONAL PURINE BIOSYNTHESIS PROTEIN PURH"/>
    <property type="match status" value="1"/>
</dbReference>
<dbReference type="PATRIC" id="fig|1685127.3.peg.163"/>
<dbReference type="CDD" id="cd01421">
    <property type="entry name" value="IMPCH"/>
    <property type="match status" value="1"/>
</dbReference>
<dbReference type="Pfam" id="PF01808">
    <property type="entry name" value="AICARFT_IMPCHas"/>
    <property type="match status" value="1"/>
</dbReference>
<dbReference type="GO" id="GO:0004643">
    <property type="term" value="F:phosphoribosylaminoimidazolecarboxamide formyltransferase activity"/>
    <property type="evidence" value="ECO:0007669"/>
    <property type="project" value="InterPro"/>
</dbReference>
<dbReference type="GO" id="GO:0003937">
    <property type="term" value="F:IMP cyclohydrolase activity"/>
    <property type="evidence" value="ECO:0007669"/>
    <property type="project" value="InterPro"/>
</dbReference>
<gene>
    <name evidence="6" type="ORF">AC482_00910</name>
</gene>
<dbReference type="SUPFAM" id="SSF52335">
    <property type="entry name" value="Methylglyoxal synthase-like"/>
    <property type="match status" value="1"/>
</dbReference>
<dbReference type="InterPro" id="IPR011607">
    <property type="entry name" value="MGS-like_dom"/>
</dbReference>
<keyword evidence="1" id="KW-0808">Transferase</keyword>
<evidence type="ECO:0000256" key="3">
    <source>
        <dbReference type="ARBA" id="ARBA00022801"/>
    </source>
</evidence>
<dbReference type="Proteomes" id="UP000037210">
    <property type="component" value="Unassembled WGS sequence"/>
</dbReference>